<evidence type="ECO:0000256" key="1">
    <source>
        <dbReference type="ARBA" id="ARBA00022857"/>
    </source>
</evidence>
<dbReference type="PANTHER" id="PTHR10996">
    <property type="entry name" value="2-HYDROXYACID DEHYDROGENASE-RELATED"/>
    <property type="match status" value="1"/>
</dbReference>
<organism evidence="7 8">
    <name type="scientific">Bordetella ansorpii</name>
    <dbReference type="NCBI Taxonomy" id="288768"/>
    <lineage>
        <taxon>Bacteria</taxon>
        <taxon>Pseudomonadati</taxon>
        <taxon>Pseudomonadota</taxon>
        <taxon>Betaproteobacteria</taxon>
        <taxon>Burkholderiales</taxon>
        <taxon>Alcaligenaceae</taxon>
        <taxon>Bordetella</taxon>
    </lineage>
</organism>
<feature type="domain" description="D-isomer specific 2-hydroxyacid dehydrogenase catalytic" evidence="5">
    <location>
        <begin position="52"/>
        <end position="320"/>
    </location>
</feature>
<gene>
    <name evidence="7" type="primary">ghrB_4</name>
    <name evidence="7" type="ORF">SAMEA1982600_05121</name>
</gene>
<dbReference type="SUPFAM" id="SSF52283">
    <property type="entry name" value="Formate/glycerate dehydrogenase catalytic domain-like"/>
    <property type="match status" value="1"/>
</dbReference>
<evidence type="ECO:0000313" key="8">
    <source>
        <dbReference type="Proteomes" id="UP000077037"/>
    </source>
</evidence>
<dbReference type="FunFam" id="3.40.50.720:FF:000213">
    <property type="entry name" value="Putative 2-hydroxyacid dehydrogenase"/>
    <property type="match status" value="1"/>
</dbReference>
<evidence type="ECO:0000313" key="7">
    <source>
        <dbReference type="EMBL" id="SAI58608.1"/>
    </source>
</evidence>
<keyword evidence="2 4" id="KW-0560">Oxidoreductase</keyword>
<dbReference type="InterPro" id="IPR006140">
    <property type="entry name" value="D-isomer_DH_NAD-bd"/>
</dbReference>
<dbReference type="AlphaFoldDB" id="A0A157RKS0"/>
<reference evidence="7 8" key="1">
    <citation type="submission" date="2016-03" db="EMBL/GenBank/DDBJ databases">
        <authorList>
            <consortium name="Pathogen Informatics"/>
        </authorList>
    </citation>
    <scope>NUCLEOTIDE SEQUENCE [LARGE SCALE GENOMIC DNA]</scope>
    <source>
        <strain evidence="7 8">NCTC13364</strain>
    </source>
</reference>
<dbReference type="RefSeq" id="WP_066420717.1">
    <property type="nucleotide sequence ID" value="NZ_FKBS01000029.1"/>
</dbReference>
<accession>A0A157RKS0</accession>
<comment type="similarity">
    <text evidence="4">Belongs to the D-isomer specific 2-hydroxyacid dehydrogenase family.</text>
</comment>
<dbReference type="GO" id="GO:0016618">
    <property type="term" value="F:hydroxypyruvate reductase [NAD(P)H] activity"/>
    <property type="evidence" value="ECO:0007669"/>
    <property type="project" value="TreeGrafter"/>
</dbReference>
<protein>
    <submittedName>
        <fullName evidence="7">D-isomer specific 2-hydroxyacid dehydrogenase</fullName>
        <ecNumber evidence="7">1.1.1.79</ecNumber>
        <ecNumber evidence="7">1.1.1.95</ecNumber>
    </submittedName>
</protein>
<dbReference type="InterPro" id="IPR006139">
    <property type="entry name" value="D-isomer_2_OHA_DH_cat_dom"/>
</dbReference>
<dbReference type="EC" id="1.1.1.79" evidence="7"/>
<keyword evidence="1" id="KW-0521">NADP</keyword>
<dbReference type="EC" id="1.1.1.95" evidence="7"/>
<dbReference type="Pfam" id="PF02826">
    <property type="entry name" value="2-Hacid_dh_C"/>
    <property type="match status" value="1"/>
</dbReference>
<proteinExistence type="inferred from homology"/>
<dbReference type="Gene3D" id="3.40.50.720">
    <property type="entry name" value="NAD(P)-binding Rossmann-like Domain"/>
    <property type="match status" value="2"/>
</dbReference>
<evidence type="ECO:0000259" key="5">
    <source>
        <dbReference type="Pfam" id="PF00389"/>
    </source>
</evidence>
<dbReference type="CDD" id="cd12156">
    <property type="entry name" value="HPPR"/>
    <property type="match status" value="1"/>
</dbReference>
<evidence type="ECO:0000259" key="6">
    <source>
        <dbReference type="Pfam" id="PF02826"/>
    </source>
</evidence>
<keyword evidence="3" id="KW-0520">NAD</keyword>
<dbReference type="GO" id="GO:0030267">
    <property type="term" value="F:glyoxylate reductase (NADPH) activity"/>
    <property type="evidence" value="ECO:0007669"/>
    <property type="project" value="UniProtKB-EC"/>
</dbReference>
<dbReference type="InterPro" id="IPR036291">
    <property type="entry name" value="NAD(P)-bd_dom_sf"/>
</dbReference>
<dbReference type="InterPro" id="IPR050223">
    <property type="entry name" value="D-isomer_2-hydroxyacid_DH"/>
</dbReference>
<dbReference type="SUPFAM" id="SSF51735">
    <property type="entry name" value="NAD(P)-binding Rossmann-fold domains"/>
    <property type="match status" value="1"/>
</dbReference>
<sequence>MTDTASTRDIDLLMVGPLAPALIDDIGSRYRLHRLWEAADRAAFLRQHGGAIRGIVTSGRFGADRALIESLPKLEVINSFGVGYDPIDVDAARERKVVVTNTPGVLDECVADTALALMLAVPRRIAEADRYVREGRWPEASFGLGRKVTGKRCGIVGLGNIGRQIAARAEAFGMPVAYCNRSPRPDAPERYRYYADPAELAANSDFLVLALPGGASTRHLVDARVLKALGSQGYLINVARGTVVDEQALVSALQNGEIAGAGLDVFEHEPQVPQALIDSDRTVLLPHIGSGTAETRDAMGDLLLANLDGWFSSRTVRTAVA</sequence>
<name>A0A157RKS0_9BORD</name>
<dbReference type="GO" id="GO:0051287">
    <property type="term" value="F:NAD binding"/>
    <property type="evidence" value="ECO:0007669"/>
    <property type="project" value="InterPro"/>
</dbReference>
<dbReference type="EMBL" id="FKBS01000029">
    <property type="protein sequence ID" value="SAI58608.1"/>
    <property type="molecule type" value="Genomic_DNA"/>
</dbReference>
<evidence type="ECO:0000256" key="3">
    <source>
        <dbReference type="ARBA" id="ARBA00023027"/>
    </source>
</evidence>
<dbReference type="Pfam" id="PF00389">
    <property type="entry name" value="2-Hacid_dh"/>
    <property type="match status" value="1"/>
</dbReference>
<dbReference type="PANTHER" id="PTHR10996:SF178">
    <property type="entry name" value="2-HYDROXYACID DEHYDROGENASE YGL185C-RELATED"/>
    <property type="match status" value="1"/>
</dbReference>
<dbReference type="GO" id="GO:0005829">
    <property type="term" value="C:cytosol"/>
    <property type="evidence" value="ECO:0007669"/>
    <property type="project" value="TreeGrafter"/>
</dbReference>
<dbReference type="Proteomes" id="UP000077037">
    <property type="component" value="Unassembled WGS sequence"/>
</dbReference>
<feature type="domain" description="D-isomer specific 2-hydroxyacid dehydrogenase NAD-binding" evidence="6">
    <location>
        <begin position="115"/>
        <end position="289"/>
    </location>
</feature>
<evidence type="ECO:0000256" key="2">
    <source>
        <dbReference type="ARBA" id="ARBA00023002"/>
    </source>
</evidence>
<dbReference type="OrthoDB" id="9805416at2"/>
<evidence type="ECO:0000256" key="4">
    <source>
        <dbReference type="RuleBase" id="RU003719"/>
    </source>
</evidence>
<dbReference type="GO" id="GO:0004617">
    <property type="term" value="F:phosphoglycerate dehydrogenase activity"/>
    <property type="evidence" value="ECO:0007669"/>
    <property type="project" value="UniProtKB-EC"/>
</dbReference>